<evidence type="ECO:0000313" key="2">
    <source>
        <dbReference type="Proteomes" id="UP000278036"/>
    </source>
</evidence>
<comment type="caution">
    <text evidence="1">The sequence shown here is derived from an EMBL/GenBank/DDBJ whole genome shotgun (WGS) entry which is preliminary data.</text>
</comment>
<dbReference type="AlphaFoldDB" id="A0A3A9J5D0"/>
<gene>
    <name evidence="1" type="ORF">D6Z83_23775</name>
</gene>
<dbReference type="InParanoid" id="A0A3A9J5D0"/>
<proteinExistence type="predicted"/>
<protein>
    <submittedName>
        <fullName evidence="1">AAA family ATPase</fullName>
    </submittedName>
</protein>
<organism evidence="1 2">
    <name type="scientific">Teichococcus wenyumeiae</name>
    <dbReference type="NCBI Taxonomy" id="2478470"/>
    <lineage>
        <taxon>Bacteria</taxon>
        <taxon>Pseudomonadati</taxon>
        <taxon>Pseudomonadota</taxon>
        <taxon>Alphaproteobacteria</taxon>
        <taxon>Acetobacterales</taxon>
        <taxon>Roseomonadaceae</taxon>
        <taxon>Roseomonas</taxon>
    </lineage>
</organism>
<sequence>DAIVDRIIHRAHRIELKGASLRQRQAGNDALTDKAGE</sequence>
<evidence type="ECO:0000313" key="1">
    <source>
        <dbReference type="EMBL" id="RKK01662.1"/>
    </source>
</evidence>
<accession>A0A3A9J5D0</accession>
<reference evidence="1 2" key="1">
    <citation type="submission" date="2018-09" db="EMBL/GenBank/DDBJ databases">
        <title>Roseomonas sp. nov., isolated from feces of Tibetan antelopes in the Qinghai-Tibet plateau, China.</title>
        <authorList>
            <person name="Tian Z."/>
        </authorList>
    </citation>
    <scope>NUCLEOTIDE SEQUENCE [LARGE SCALE GENOMIC DNA]</scope>
    <source>
        <strain evidence="1 2">Z24</strain>
    </source>
</reference>
<dbReference type="Proteomes" id="UP000278036">
    <property type="component" value="Unassembled WGS sequence"/>
</dbReference>
<feature type="non-terminal residue" evidence="1">
    <location>
        <position position="1"/>
    </location>
</feature>
<dbReference type="EMBL" id="RAQU01000235">
    <property type="protein sequence ID" value="RKK01662.1"/>
    <property type="molecule type" value="Genomic_DNA"/>
</dbReference>
<name>A0A3A9J5D0_9PROT</name>